<accession>A0ABP8D9P8</accession>
<keyword evidence="3" id="KW-1185">Reference proteome</keyword>
<dbReference type="Proteomes" id="UP001500620">
    <property type="component" value="Unassembled WGS sequence"/>
</dbReference>
<protein>
    <recommendedName>
        <fullName evidence="4">Secreted protein</fullName>
    </recommendedName>
</protein>
<name>A0ABP8D9P8_9ACTN</name>
<feature type="compositionally biased region" description="Polar residues" evidence="1">
    <location>
        <begin position="32"/>
        <end position="41"/>
    </location>
</feature>
<feature type="region of interest" description="Disordered" evidence="1">
    <location>
        <begin position="32"/>
        <end position="51"/>
    </location>
</feature>
<evidence type="ECO:0008006" key="4">
    <source>
        <dbReference type="Google" id="ProtNLM"/>
    </source>
</evidence>
<organism evidence="2 3">
    <name type="scientific">Dactylosporangium darangshiense</name>
    <dbReference type="NCBI Taxonomy" id="579108"/>
    <lineage>
        <taxon>Bacteria</taxon>
        <taxon>Bacillati</taxon>
        <taxon>Actinomycetota</taxon>
        <taxon>Actinomycetes</taxon>
        <taxon>Micromonosporales</taxon>
        <taxon>Micromonosporaceae</taxon>
        <taxon>Dactylosporangium</taxon>
    </lineage>
</organism>
<comment type="caution">
    <text evidence="2">The sequence shown here is derived from an EMBL/GenBank/DDBJ whole genome shotgun (WGS) entry which is preliminary data.</text>
</comment>
<evidence type="ECO:0000313" key="2">
    <source>
        <dbReference type="EMBL" id="GAA4250718.1"/>
    </source>
</evidence>
<evidence type="ECO:0000313" key="3">
    <source>
        <dbReference type="Proteomes" id="UP001500620"/>
    </source>
</evidence>
<proteinExistence type="predicted"/>
<dbReference type="EMBL" id="BAABAT010000010">
    <property type="protein sequence ID" value="GAA4250718.1"/>
    <property type="molecule type" value="Genomic_DNA"/>
</dbReference>
<gene>
    <name evidence="2" type="ORF">GCM10022255_040530</name>
</gene>
<evidence type="ECO:0000256" key="1">
    <source>
        <dbReference type="SAM" id="MobiDB-lite"/>
    </source>
</evidence>
<sequence length="100" mass="10597">MSPTSAVMLTGWVLSFSVWNCSIALTAAHTSRISPMSTTSGSRRRIAGSTAAHVLDREAHRANVIQRERVTRVGDAGGDFMIVEGDAEDAVPEPGPSGSW</sequence>
<reference evidence="3" key="1">
    <citation type="journal article" date="2019" name="Int. J. Syst. Evol. Microbiol.">
        <title>The Global Catalogue of Microorganisms (GCM) 10K type strain sequencing project: providing services to taxonomists for standard genome sequencing and annotation.</title>
        <authorList>
            <consortium name="The Broad Institute Genomics Platform"/>
            <consortium name="The Broad Institute Genome Sequencing Center for Infectious Disease"/>
            <person name="Wu L."/>
            <person name="Ma J."/>
        </authorList>
    </citation>
    <scope>NUCLEOTIDE SEQUENCE [LARGE SCALE GENOMIC DNA]</scope>
    <source>
        <strain evidence="3">JCM 17441</strain>
    </source>
</reference>